<organism evidence="1 2">
    <name type="scientific">Scleroderma citrinum Foug A</name>
    <dbReference type="NCBI Taxonomy" id="1036808"/>
    <lineage>
        <taxon>Eukaryota</taxon>
        <taxon>Fungi</taxon>
        <taxon>Dikarya</taxon>
        <taxon>Basidiomycota</taxon>
        <taxon>Agaricomycotina</taxon>
        <taxon>Agaricomycetes</taxon>
        <taxon>Agaricomycetidae</taxon>
        <taxon>Boletales</taxon>
        <taxon>Sclerodermatineae</taxon>
        <taxon>Sclerodermataceae</taxon>
        <taxon>Scleroderma</taxon>
    </lineage>
</organism>
<name>A0A0C3CWF3_9AGAM</name>
<dbReference type="EMBL" id="KN822196">
    <property type="protein sequence ID" value="KIM52905.1"/>
    <property type="molecule type" value="Genomic_DNA"/>
</dbReference>
<protein>
    <submittedName>
        <fullName evidence="1">Uncharacterized protein</fullName>
    </submittedName>
</protein>
<evidence type="ECO:0000313" key="2">
    <source>
        <dbReference type="Proteomes" id="UP000053989"/>
    </source>
</evidence>
<proteinExistence type="predicted"/>
<sequence>MCLFSATAVSSSFLGGPKPRWKTIVSARLQSVSCFEPLGNYWCIYCTIVSIQCPMRVLGWSALRTIHSLLCPDLLMRRR</sequence>
<reference evidence="2" key="2">
    <citation type="submission" date="2015-01" db="EMBL/GenBank/DDBJ databases">
        <title>Evolutionary Origins and Diversification of the Mycorrhizal Mutualists.</title>
        <authorList>
            <consortium name="DOE Joint Genome Institute"/>
            <consortium name="Mycorrhizal Genomics Consortium"/>
            <person name="Kohler A."/>
            <person name="Kuo A."/>
            <person name="Nagy L.G."/>
            <person name="Floudas D."/>
            <person name="Copeland A."/>
            <person name="Barry K.W."/>
            <person name="Cichocki N."/>
            <person name="Veneault-Fourrey C."/>
            <person name="LaButti K."/>
            <person name="Lindquist E.A."/>
            <person name="Lipzen A."/>
            <person name="Lundell T."/>
            <person name="Morin E."/>
            <person name="Murat C."/>
            <person name="Riley R."/>
            <person name="Ohm R."/>
            <person name="Sun H."/>
            <person name="Tunlid A."/>
            <person name="Henrissat B."/>
            <person name="Grigoriev I.V."/>
            <person name="Hibbett D.S."/>
            <person name="Martin F."/>
        </authorList>
    </citation>
    <scope>NUCLEOTIDE SEQUENCE [LARGE SCALE GENOMIC DNA]</scope>
    <source>
        <strain evidence="2">Foug A</strain>
    </source>
</reference>
<reference evidence="1 2" key="1">
    <citation type="submission" date="2014-04" db="EMBL/GenBank/DDBJ databases">
        <authorList>
            <consortium name="DOE Joint Genome Institute"/>
            <person name="Kuo A."/>
            <person name="Kohler A."/>
            <person name="Nagy L.G."/>
            <person name="Floudas D."/>
            <person name="Copeland A."/>
            <person name="Barry K.W."/>
            <person name="Cichocki N."/>
            <person name="Veneault-Fourrey C."/>
            <person name="LaButti K."/>
            <person name="Lindquist E.A."/>
            <person name="Lipzen A."/>
            <person name="Lundell T."/>
            <person name="Morin E."/>
            <person name="Murat C."/>
            <person name="Sun H."/>
            <person name="Tunlid A."/>
            <person name="Henrissat B."/>
            <person name="Grigoriev I.V."/>
            <person name="Hibbett D.S."/>
            <person name="Martin F."/>
            <person name="Nordberg H.P."/>
            <person name="Cantor M.N."/>
            <person name="Hua S.X."/>
        </authorList>
    </citation>
    <scope>NUCLEOTIDE SEQUENCE [LARGE SCALE GENOMIC DNA]</scope>
    <source>
        <strain evidence="1 2">Foug A</strain>
    </source>
</reference>
<dbReference type="InParanoid" id="A0A0C3CWF3"/>
<accession>A0A0C3CWF3</accession>
<keyword evidence="2" id="KW-1185">Reference proteome</keyword>
<dbReference type="HOGENOM" id="CLU_2607397_0_0_1"/>
<dbReference type="AlphaFoldDB" id="A0A0C3CWF3"/>
<gene>
    <name evidence="1" type="ORF">SCLCIDRAFT_484198</name>
</gene>
<dbReference type="Proteomes" id="UP000053989">
    <property type="component" value="Unassembled WGS sequence"/>
</dbReference>
<evidence type="ECO:0000313" key="1">
    <source>
        <dbReference type="EMBL" id="KIM52905.1"/>
    </source>
</evidence>